<organism evidence="2 3">
    <name type="scientific">Metarhizium rileyi (strain RCEF 4871)</name>
    <name type="common">Nomuraea rileyi</name>
    <dbReference type="NCBI Taxonomy" id="1649241"/>
    <lineage>
        <taxon>Eukaryota</taxon>
        <taxon>Fungi</taxon>
        <taxon>Dikarya</taxon>
        <taxon>Ascomycota</taxon>
        <taxon>Pezizomycotina</taxon>
        <taxon>Sordariomycetes</taxon>
        <taxon>Hypocreomycetidae</taxon>
        <taxon>Hypocreales</taxon>
        <taxon>Clavicipitaceae</taxon>
        <taxon>Metarhizium</taxon>
    </lineage>
</organism>
<dbReference type="EMBL" id="SBHS01000060">
    <property type="protein sequence ID" value="TWU70832.1"/>
    <property type="molecule type" value="Genomic_DNA"/>
</dbReference>
<evidence type="ECO:0000256" key="1">
    <source>
        <dbReference type="SAM" id="SignalP"/>
    </source>
</evidence>
<dbReference type="Proteomes" id="UP000317257">
    <property type="component" value="Unassembled WGS sequence"/>
</dbReference>
<keyword evidence="1" id="KW-0732">Signal</keyword>
<comment type="caution">
    <text evidence="2">The sequence shown here is derived from an EMBL/GenBank/DDBJ whole genome shotgun (WGS) entry which is preliminary data.</text>
</comment>
<feature type="signal peptide" evidence="1">
    <location>
        <begin position="1"/>
        <end position="16"/>
    </location>
</feature>
<evidence type="ECO:0000313" key="3">
    <source>
        <dbReference type="Proteomes" id="UP000317257"/>
    </source>
</evidence>
<accession>A0A5C6FZE3</accession>
<gene>
    <name evidence="2" type="ORF">ED733_000855</name>
</gene>
<name>A0A5C6FZE3_METRR</name>
<sequence length="254" mass="27569">MLWLPFLLLPARAAAASLNTTRSSNSAINPKCSSQNSRTYESDGSVSCVVGTQTPVETCFFKDGKLGSDDHITACCIDGDKYIVHYASVPRGTEGETEIPLSISDTVYVENGQMPVTVMFNITGVALLDNILYLDVTPLVKAGRKSLALPTRLNVQPVKTYSDAGSLQFDMQPVEGGSKAIVLVNMQTRVNEDRTIDLRADISGYDTLSGVESSFEKKIDNTAVRALLGTLELAEESSEELVRHGSLLWRLMSL</sequence>
<protein>
    <submittedName>
        <fullName evidence="2">Uncharacterized protein</fullName>
    </submittedName>
</protein>
<proteinExistence type="predicted"/>
<reference evidence="3" key="1">
    <citation type="submission" date="2018-12" db="EMBL/GenBank/DDBJ databases">
        <title>The complete genome of Metarhizium rileyi, a key fungal pathogen of Lepidoptera.</title>
        <authorList>
            <person name="Binneck E."/>
            <person name="Lastra C.C.L."/>
            <person name="Sosa-Gomez D.R."/>
        </authorList>
    </citation>
    <scope>NUCLEOTIDE SEQUENCE [LARGE SCALE GENOMIC DNA]</scope>
    <source>
        <strain evidence="3">Cep018-CH2</strain>
    </source>
</reference>
<feature type="chain" id="PRO_5023024304" evidence="1">
    <location>
        <begin position="17"/>
        <end position="254"/>
    </location>
</feature>
<evidence type="ECO:0000313" key="2">
    <source>
        <dbReference type="EMBL" id="TWU70832.1"/>
    </source>
</evidence>
<dbReference type="AlphaFoldDB" id="A0A5C6FZE3"/>